<name>B0WY15_CULQU</name>
<dbReference type="GO" id="GO:0006508">
    <property type="term" value="P:proteolysis"/>
    <property type="evidence" value="ECO:0007669"/>
    <property type="project" value="UniProtKB-KW"/>
</dbReference>
<reference evidence="1" key="1">
    <citation type="submission" date="2007-03" db="EMBL/GenBank/DDBJ databases">
        <title>Annotation of Culex pipiens quinquefasciatus.</title>
        <authorList>
            <consortium name="The Broad Institute Genome Sequencing Platform"/>
            <person name="Atkinson P.W."/>
            <person name="Hemingway J."/>
            <person name="Christensen B.M."/>
            <person name="Higgs S."/>
            <person name="Kodira C."/>
            <person name="Hannick L."/>
            <person name="Megy K."/>
            <person name="O'Leary S."/>
            <person name="Pearson M."/>
            <person name="Haas B.J."/>
            <person name="Mauceli E."/>
            <person name="Wortman J.R."/>
            <person name="Lee N.H."/>
            <person name="Guigo R."/>
            <person name="Stanke M."/>
            <person name="Alvarado L."/>
            <person name="Amedeo P."/>
            <person name="Antoine C.H."/>
            <person name="Arensburger P."/>
            <person name="Bidwell S.L."/>
            <person name="Crawford M."/>
            <person name="Camaro F."/>
            <person name="Devon K."/>
            <person name="Engels R."/>
            <person name="Hammond M."/>
            <person name="Howarth C."/>
            <person name="Koehrsen M."/>
            <person name="Lawson D."/>
            <person name="Montgomery P."/>
            <person name="Nene V."/>
            <person name="Nusbaum C."/>
            <person name="Puiu D."/>
            <person name="Romero-Severson J."/>
            <person name="Severson D.W."/>
            <person name="Shumway M."/>
            <person name="Sisk P."/>
            <person name="Stolte C."/>
            <person name="Zeng Q."/>
            <person name="Eisenstadt E."/>
            <person name="Fraser-Liggett C."/>
            <person name="Strausberg R."/>
            <person name="Galagan J."/>
            <person name="Birren B."/>
            <person name="Collins F.H."/>
        </authorList>
    </citation>
    <scope>NUCLEOTIDE SEQUENCE [LARGE SCALE GENOMIC DNA]</scope>
    <source>
        <strain evidence="1">JHB</strain>
    </source>
</reference>
<accession>B0WY15</accession>
<gene>
    <name evidence="2" type="primary">6044845</name>
    <name evidence="1" type="ORF">CpipJ_CPIJ012020</name>
</gene>
<keyword evidence="1" id="KW-0645">Protease</keyword>
<dbReference type="EMBL" id="DS232179">
    <property type="protein sequence ID" value="EDS36825.1"/>
    <property type="molecule type" value="Genomic_DNA"/>
</dbReference>
<keyword evidence="3" id="KW-1185">Reference proteome</keyword>
<organism>
    <name type="scientific">Culex quinquefasciatus</name>
    <name type="common">Southern house mosquito</name>
    <name type="synonym">Culex pungens</name>
    <dbReference type="NCBI Taxonomy" id="7176"/>
    <lineage>
        <taxon>Eukaryota</taxon>
        <taxon>Metazoa</taxon>
        <taxon>Ecdysozoa</taxon>
        <taxon>Arthropoda</taxon>
        <taxon>Hexapoda</taxon>
        <taxon>Insecta</taxon>
        <taxon>Pterygota</taxon>
        <taxon>Neoptera</taxon>
        <taxon>Endopterygota</taxon>
        <taxon>Diptera</taxon>
        <taxon>Nematocera</taxon>
        <taxon>Culicoidea</taxon>
        <taxon>Culicidae</taxon>
        <taxon>Culicinae</taxon>
        <taxon>Culicini</taxon>
        <taxon>Culex</taxon>
        <taxon>Culex</taxon>
    </lineage>
</organism>
<dbReference type="KEGG" id="cqu:CpipJ_CPIJ012020"/>
<proteinExistence type="predicted"/>
<reference evidence="2" key="2">
    <citation type="submission" date="2021-02" db="UniProtKB">
        <authorList>
            <consortium name="EnsemblMetazoa"/>
        </authorList>
    </citation>
    <scope>IDENTIFICATION</scope>
    <source>
        <strain evidence="2">JHB</strain>
    </source>
</reference>
<dbReference type="Proteomes" id="UP000002320">
    <property type="component" value="Unassembled WGS sequence"/>
</dbReference>
<dbReference type="EnsemblMetazoa" id="CPIJ012020-RA">
    <property type="protein sequence ID" value="CPIJ012020-PA"/>
    <property type="gene ID" value="CPIJ012020"/>
</dbReference>
<dbReference type="HOGENOM" id="CLU_1490449_0_0_1"/>
<evidence type="ECO:0000313" key="1">
    <source>
        <dbReference type="EMBL" id="EDS36825.1"/>
    </source>
</evidence>
<keyword evidence="1" id="KW-0378">Hydrolase</keyword>
<sequence length="181" mass="19907">MAGLNRHRADNASNRTTAGLQSIREASQQLHQKFNDKPLGNVTSCGFPSAPGQVQYRWPTYDSVPTTGQLNDDGLVRGVLSAPKRNECGMRIDGGEDTDFDEFHVRGHGGILSGRKTEGSLFSVRLVDCDTTTKIECIEEDGEKICADLPVDVALEEKISHPEYLRRTEPVKQNYPTTDGS</sequence>
<dbReference type="GO" id="GO:0008233">
    <property type="term" value="F:peptidase activity"/>
    <property type="evidence" value="ECO:0007669"/>
    <property type="project" value="UniProtKB-KW"/>
</dbReference>
<protein>
    <submittedName>
        <fullName evidence="1 2">Serine protease</fullName>
    </submittedName>
</protein>
<dbReference type="VEuPathDB" id="VectorBase:CPIJ012020"/>
<dbReference type="AlphaFoldDB" id="B0WY15"/>
<dbReference type="InParanoid" id="B0WY15"/>
<evidence type="ECO:0000313" key="2">
    <source>
        <dbReference type="EnsemblMetazoa" id="CPIJ012020-PA"/>
    </source>
</evidence>
<evidence type="ECO:0000313" key="3">
    <source>
        <dbReference type="Proteomes" id="UP000002320"/>
    </source>
</evidence>